<protein>
    <submittedName>
        <fullName evidence="1">Uncharacterized protein</fullName>
    </submittedName>
</protein>
<reference evidence="1 2" key="1">
    <citation type="submission" date="2023-10" db="EMBL/GenBank/DDBJ databases">
        <title>Complete genome sequence of a Sphingomonadaceae bacterium.</title>
        <authorList>
            <person name="Yan C."/>
        </authorList>
    </citation>
    <scope>NUCLEOTIDE SEQUENCE [LARGE SCALE GENOMIC DNA]</scope>
    <source>
        <strain evidence="1 2">SCSIO 66989</strain>
        <plasmid evidence="1 2">unnamed</plasmid>
    </source>
</reference>
<dbReference type="KEGG" id="acoa:RB602_15120"/>
<keyword evidence="1" id="KW-0614">Plasmid</keyword>
<evidence type="ECO:0000313" key="1">
    <source>
        <dbReference type="EMBL" id="WOE76714.1"/>
    </source>
</evidence>
<evidence type="ECO:0000313" key="2">
    <source>
        <dbReference type="Proteomes" id="UP001302429"/>
    </source>
</evidence>
<dbReference type="EMBL" id="CP136595">
    <property type="protein sequence ID" value="WOE76714.1"/>
    <property type="molecule type" value="Genomic_DNA"/>
</dbReference>
<organism evidence="1 2">
    <name type="scientific">Alterisphingorhabdus coralli</name>
    <dbReference type="NCBI Taxonomy" id="3071408"/>
    <lineage>
        <taxon>Bacteria</taxon>
        <taxon>Pseudomonadati</taxon>
        <taxon>Pseudomonadota</taxon>
        <taxon>Alphaproteobacteria</taxon>
        <taxon>Sphingomonadales</taxon>
        <taxon>Sphingomonadaceae</taxon>
        <taxon>Alterisphingorhabdus (ex Yan et al. 2024)</taxon>
    </lineage>
</organism>
<geneLocation type="plasmid" evidence="1 2">
    <name>unnamed</name>
</geneLocation>
<keyword evidence="2" id="KW-1185">Reference proteome</keyword>
<proteinExistence type="predicted"/>
<dbReference type="RefSeq" id="WP_317084643.1">
    <property type="nucleotide sequence ID" value="NZ_CP136595.1"/>
</dbReference>
<accession>A0AA97I1G1</accession>
<name>A0AA97I1G1_9SPHN</name>
<dbReference type="AlphaFoldDB" id="A0AA97I1G1"/>
<gene>
    <name evidence="1" type="ORF">RB602_15120</name>
</gene>
<dbReference type="Proteomes" id="UP001302429">
    <property type="component" value="Plasmid unnamed"/>
</dbReference>
<sequence length="65" mass="7408">MFKITTLERSKRVTLDTADSFEAAKDLAHERFTILHFEQDDDFTDCADFFTDTGIVGSIEPIGMF</sequence>